<gene>
    <name evidence="1" type="ORF">CPAG_00283</name>
</gene>
<sequence>MTSSCKRPKQDKQRKPFLASIITLAPSFLRASIVFSLYGVPAPGCGRFYNGEVGIHALWPTSTSFIVIKVSQASLLPVAAQKSGVEQQQDQPVVHGPASRNHVLGWAHGSCFRDVVFMVERQSSSQRNCRENKAAVTAA</sequence>
<reference evidence="1 2" key="1">
    <citation type="submission" date="2007-06" db="EMBL/GenBank/DDBJ databases">
        <title>The Genome Sequence of Coccidioides posadasii RMSCC_3488.</title>
        <authorList>
            <consortium name="Coccidioides Genome Resources Consortium"/>
            <consortium name="The Broad Institute Genome Sequencing Platform"/>
            <person name="Henn M.R."/>
            <person name="Sykes S."/>
            <person name="Young S."/>
            <person name="Jaffe D."/>
            <person name="Berlin A."/>
            <person name="Alvarez P."/>
            <person name="Butler J."/>
            <person name="Gnerre S."/>
            <person name="Grabherr M."/>
            <person name="Mauceli E."/>
            <person name="Brockman W."/>
            <person name="Kodira C."/>
            <person name="Alvarado L."/>
            <person name="Zeng Q."/>
            <person name="Crawford M."/>
            <person name="Antoine C."/>
            <person name="Devon K."/>
            <person name="Galgiani J."/>
            <person name="Orsborn K."/>
            <person name="Lewis M.L."/>
            <person name="Nusbaum C."/>
            <person name="Galagan J."/>
            <person name="Birren B."/>
        </authorList>
    </citation>
    <scope>NUCLEOTIDE SEQUENCE [LARGE SCALE GENOMIC DNA]</scope>
    <source>
        <strain evidence="1 2">RMSCC 3488</strain>
    </source>
</reference>
<proteinExistence type="predicted"/>
<dbReference type="AlphaFoldDB" id="A0A0J6F3S1"/>
<accession>A0A0J6F3S1</accession>
<dbReference type="VEuPathDB" id="FungiDB:CPAG_00283"/>
<reference evidence="2" key="3">
    <citation type="journal article" date="2010" name="Genome Res.">
        <title>Population genomic sequencing of Coccidioides fungi reveals recent hybridization and transposon control.</title>
        <authorList>
            <person name="Neafsey D.E."/>
            <person name="Barker B.M."/>
            <person name="Sharpton T.J."/>
            <person name="Stajich J.E."/>
            <person name="Park D.J."/>
            <person name="Whiston E."/>
            <person name="Hung C.-Y."/>
            <person name="McMahan C."/>
            <person name="White J."/>
            <person name="Sykes S."/>
            <person name="Heiman D."/>
            <person name="Young S."/>
            <person name="Zeng Q."/>
            <person name="Abouelleil A."/>
            <person name="Aftuck L."/>
            <person name="Bessette D."/>
            <person name="Brown A."/>
            <person name="FitzGerald M."/>
            <person name="Lui A."/>
            <person name="Macdonald J.P."/>
            <person name="Priest M."/>
            <person name="Orbach M.J."/>
            <person name="Galgiani J.N."/>
            <person name="Kirkland T.N."/>
            <person name="Cole G.T."/>
            <person name="Birren B.W."/>
            <person name="Henn M.R."/>
            <person name="Taylor J.W."/>
            <person name="Rounsley S.D."/>
        </authorList>
    </citation>
    <scope>NUCLEOTIDE SEQUENCE [LARGE SCALE GENOMIC DNA]</scope>
    <source>
        <strain evidence="2">RMSCC 3488</strain>
    </source>
</reference>
<organism evidence="1 2">
    <name type="scientific">Coccidioides posadasii RMSCC 3488</name>
    <dbReference type="NCBI Taxonomy" id="454284"/>
    <lineage>
        <taxon>Eukaryota</taxon>
        <taxon>Fungi</taxon>
        <taxon>Dikarya</taxon>
        <taxon>Ascomycota</taxon>
        <taxon>Pezizomycotina</taxon>
        <taxon>Eurotiomycetes</taxon>
        <taxon>Eurotiomycetidae</taxon>
        <taxon>Onygenales</taxon>
        <taxon>Onygenaceae</taxon>
        <taxon>Coccidioides</taxon>
    </lineage>
</organism>
<dbReference type="EMBL" id="DS268109">
    <property type="protein sequence ID" value="KMM63930.1"/>
    <property type="molecule type" value="Genomic_DNA"/>
</dbReference>
<dbReference type="Proteomes" id="UP000054567">
    <property type="component" value="Unassembled WGS sequence"/>
</dbReference>
<reference evidence="2" key="2">
    <citation type="journal article" date="2009" name="Genome Res.">
        <title>Comparative genomic analyses of the human fungal pathogens Coccidioides and their relatives.</title>
        <authorList>
            <person name="Sharpton T.J."/>
            <person name="Stajich J.E."/>
            <person name="Rounsley S.D."/>
            <person name="Gardner M.J."/>
            <person name="Wortman J.R."/>
            <person name="Jordar V.S."/>
            <person name="Maiti R."/>
            <person name="Kodira C.D."/>
            <person name="Neafsey D.E."/>
            <person name="Zeng Q."/>
            <person name="Hung C.-Y."/>
            <person name="McMahan C."/>
            <person name="Muszewska A."/>
            <person name="Grynberg M."/>
            <person name="Mandel M.A."/>
            <person name="Kellner E.M."/>
            <person name="Barker B.M."/>
            <person name="Galgiani J.N."/>
            <person name="Orbach M.J."/>
            <person name="Kirkland T.N."/>
            <person name="Cole G.T."/>
            <person name="Henn M.R."/>
            <person name="Birren B.W."/>
            <person name="Taylor J.W."/>
        </authorList>
    </citation>
    <scope>NUCLEOTIDE SEQUENCE [LARGE SCALE GENOMIC DNA]</scope>
    <source>
        <strain evidence="2">RMSCC 3488</strain>
    </source>
</reference>
<protein>
    <submittedName>
        <fullName evidence="1">Uncharacterized protein</fullName>
    </submittedName>
</protein>
<evidence type="ECO:0000313" key="2">
    <source>
        <dbReference type="Proteomes" id="UP000054567"/>
    </source>
</evidence>
<evidence type="ECO:0000313" key="1">
    <source>
        <dbReference type="EMBL" id="KMM63930.1"/>
    </source>
</evidence>
<name>A0A0J6F3S1_COCPO</name>